<evidence type="ECO:0000313" key="2">
    <source>
        <dbReference type="EMBL" id="CUO45672.1"/>
    </source>
</evidence>
<evidence type="ECO:0008006" key="4">
    <source>
        <dbReference type="Google" id="ProtNLM"/>
    </source>
</evidence>
<feature type="compositionally biased region" description="Low complexity" evidence="1">
    <location>
        <begin position="146"/>
        <end position="168"/>
    </location>
</feature>
<sequence>MSSNGFTRVSNMILNDSDLNIYEKYFIIALKSFDYKNIGEVYPTYESLMALFGTKNRNTIASLIKSLKEKNYIITMKKNRANCYKFIKDYLSGEVKNNDIITNNLSSTSEINSNECDTGGVDLNATSNSSDTSNSNRSDTTEVKLNTSSNSSDTSNSNVSDTSNSNRSDTTEVKLNTSSNLSDTSSSITTDTLIKQYKNKKEIYIRIFDKWNEKNISNELTLTKNIASCIESVLRVFTIEQILQAIDNYAEVYHSKFYYDYLWDLKSFLIKPNGIYKFTYEGHLWKSYLNTSKEKVKIKASEYID</sequence>
<evidence type="ECO:0000256" key="1">
    <source>
        <dbReference type="SAM" id="MobiDB-lite"/>
    </source>
</evidence>
<feature type="compositionally biased region" description="Low complexity" evidence="1">
    <location>
        <begin position="176"/>
        <end position="186"/>
    </location>
</feature>
<evidence type="ECO:0000313" key="3">
    <source>
        <dbReference type="Proteomes" id="UP000095594"/>
    </source>
</evidence>
<proteinExistence type="predicted"/>
<dbReference type="RefSeq" id="WP_055265434.1">
    <property type="nucleotide sequence ID" value="NZ_CABIXQ010000009.1"/>
</dbReference>
<accession>A0A174F5M9</accession>
<dbReference type="OrthoDB" id="1938644at2"/>
<name>A0A174F5M9_9CLOT</name>
<dbReference type="Proteomes" id="UP000095594">
    <property type="component" value="Unassembled WGS sequence"/>
</dbReference>
<organism evidence="2 3">
    <name type="scientific">Clostridium disporicum</name>
    <dbReference type="NCBI Taxonomy" id="84024"/>
    <lineage>
        <taxon>Bacteria</taxon>
        <taxon>Bacillati</taxon>
        <taxon>Bacillota</taxon>
        <taxon>Clostridia</taxon>
        <taxon>Eubacteriales</taxon>
        <taxon>Clostridiaceae</taxon>
        <taxon>Clostridium</taxon>
    </lineage>
</organism>
<feature type="region of interest" description="Disordered" evidence="1">
    <location>
        <begin position="116"/>
        <end position="186"/>
    </location>
</feature>
<protein>
    <recommendedName>
        <fullName evidence="4">Helix-turn-helix domain-containing protein</fullName>
    </recommendedName>
</protein>
<dbReference type="InterPro" id="IPR036388">
    <property type="entry name" value="WH-like_DNA-bd_sf"/>
</dbReference>
<dbReference type="Gene3D" id="1.10.10.10">
    <property type="entry name" value="Winged helix-like DNA-binding domain superfamily/Winged helix DNA-binding domain"/>
    <property type="match status" value="1"/>
</dbReference>
<reference evidence="2 3" key="1">
    <citation type="submission" date="2015-09" db="EMBL/GenBank/DDBJ databases">
        <authorList>
            <consortium name="Pathogen Informatics"/>
        </authorList>
    </citation>
    <scope>NUCLEOTIDE SEQUENCE [LARGE SCALE GENOMIC DNA]</scope>
    <source>
        <strain evidence="2 3">2789STDY5834856</strain>
    </source>
</reference>
<dbReference type="Pfam" id="PF13730">
    <property type="entry name" value="HTH_36"/>
    <property type="match status" value="1"/>
</dbReference>
<feature type="compositionally biased region" description="Low complexity" evidence="1">
    <location>
        <begin position="124"/>
        <end position="138"/>
    </location>
</feature>
<dbReference type="AlphaFoldDB" id="A0A174F5M9"/>
<dbReference type="EMBL" id="CYZX01000009">
    <property type="protein sequence ID" value="CUO45672.1"/>
    <property type="molecule type" value="Genomic_DNA"/>
</dbReference>
<gene>
    <name evidence="2" type="ORF">ERS852471_01603</name>
</gene>